<keyword evidence="3" id="KW-0805">Transcription regulation</keyword>
<evidence type="ECO:0000256" key="4">
    <source>
        <dbReference type="ARBA" id="ARBA00023054"/>
    </source>
</evidence>
<dbReference type="InterPro" id="IPR017930">
    <property type="entry name" value="Myb_dom"/>
</dbReference>
<dbReference type="SUPFAM" id="SSF46689">
    <property type="entry name" value="Homeodomain-like"/>
    <property type="match status" value="1"/>
</dbReference>
<comment type="subcellular location">
    <subcellularLocation>
        <location evidence="1">Nucleus</location>
    </subcellularLocation>
</comment>
<dbReference type="GO" id="GO:0005634">
    <property type="term" value="C:nucleus"/>
    <property type="evidence" value="ECO:0007669"/>
    <property type="project" value="UniProtKB-SubCell"/>
</dbReference>
<evidence type="ECO:0000256" key="7">
    <source>
        <dbReference type="SAM" id="MobiDB-lite"/>
    </source>
</evidence>
<gene>
    <name evidence="10" type="primary">PHL7</name>
    <name evidence="10" type="ORF">CR513_39642</name>
</gene>
<evidence type="ECO:0000313" key="10">
    <source>
        <dbReference type="EMBL" id="RDX79875.1"/>
    </source>
</evidence>
<evidence type="ECO:0000256" key="3">
    <source>
        <dbReference type="ARBA" id="ARBA00023015"/>
    </source>
</evidence>
<feature type="region of interest" description="Disordered" evidence="7">
    <location>
        <begin position="202"/>
        <end position="225"/>
    </location>
</feature>
<reference evidence="10" key="1">
    <citation type="submission" date="2018-05" db="EMBL/GenBank/DDBJ databases">
        <title>Draft genome of Mucuna pruriens seed.</title>
        <authorList>
            <person name="Nnadi N.E."/>
            <person name="Vos R."/>
            <person name="Hasami M.H."/>
            <person name="Devisetty U.K."/>
            <person name="Aguiy J.C."/>
        </authorList>
    </citation>
    <scope>NUCLEOTIDE SEQUENCE [LARGE SCALE GENOMIC DNA]</scope>
    <source>
        <strain evidence="10">JCA_2017</strain>
    </source>
</reference>
<dbReference type="InterPro" id="IPR006447">
    <property type="entry name" value="Myb_dom_plants"/>
</dbReference>
<keyword evidence="8" id="KW-0812">Transmembrane</keyword>
<evidence type="ECO:0000313" key="11">
    <source>
        <dbReference type="Proteomes" id="UP000257109"/>
    </source>
</evidence>
<feature type="non-terminal residue" evidence="10">
    <location>
        <position position="1"/>
    </location>
</feature>
<evidence type="ECO:0000256" key="1">
    <source>
        <dbReference type="ARBA" id="ARBA00004123"/>
    </source>
</evidence>
<dbReference type="Gene3D" id="1.10.10.60">
    <property type="entry name" value="Homeodomain-like"/>
    <property type="match status" value="1"/>
</dbReference>
<comment type="similarity">
    <text evidence="2">Belongs to the MYB-CC family.</text>
</comment>
<evidence type="ECO:0000259" key="9">
    <source>
        <dbReference type="PROSITE" id="PS51294"/>
    </source>
</evidence>
<dbReference type="PROSITE" id="PS51294">
    <property type="entry name" value="HTH_MYB"/>
    <property type="match status" value="1"/>
</dbReference>
<dbReference type="InterPro" id="IPR001005">
    <property type="entry name" value="SANT/Myb"/>
</dbReference>
<evidence type="ECO:0000256" key="5">
    <source>
        <dbReference type="ARBA" id="ARBA00023163"/>
    </source>
</evidence>
<protein>
    <submittedName>
        <fullName evidence="10">Myb family transcription factor PHL7</fullName>
    </submittedName>
</protein>
<evidence type="ECO:0000256" key="8">
    <source>
        <dbReference type="SAM" id="Phobius"/>
    </source>
</evidence>
<dbReference type="PANTHER" id="PTHR31499:SF79">
    <property type="entry name" value="HTH MYB-TYPE DOMAIN-CONTAINING PROTEIN"/>
    <property type="match status" value="1"/>
</dbReference>
<dbReference type="Proteomes" id="UP000257109">
    <property type="component" value="Unassembled WGS sequence"/>
</dbReference>
<dbReference type="EMBL" id="QJKJ01008406">
    <property type="protein sequence ID" value="RDX79875.1"/>
    <property type="molecule type" value="Genomic_DNA"/>
</dbReference>
<dbReference type="GO" id="GO:0003700">
    <property type="term" value="F:DNA-binding transcription factor activity"/>
    <property type="evidence" value="ECO:0007669"/>
    <property type="project" value="InterPro"/>
</dbReference>
<dbReference type="Pfam" id="PF14379">
    <property type="entry name" value="Myb_CC_LHEQLE"/>
    <property type="match status" value="1"/>
</dbReference>
<feature type="transmembrane region" description="Helical" evidence="8">
    <location>
        <begin position="113"/>
        <end position="134"/>
    </location>
</feature>
<dbReference type="InterPro" id="IPR009057">
    <property type="entry name" value="Homeodomain-like_sf"/>
</dbReference>
<evidence type="ECO:0000256" key="2">
    <source>
        <dbReference type="ARBA" id="ARBA00006783"/>
    </source>
</evidence>
<dbReference type="FunFam" id="1.10.10.60:FF:000007">
    <property type="entry name" value="Two-component response regulator"/>
    <property type="match status" value="1"/>
</dbReference>
<proteinExistence type="inferred from homology"/>
<dbReference type="InterPro" id="IPR025756">
    <property type="entry name" value="Myb_CC_LHEQLE"/>
</dbReference>
<dbReference type="OrthoDB" id="551907at2759"/>
<evidence type="ECO:0000256" key="6">
    <source>
        <dbReference type="ARBA" id="ARBA00023242"/>
    </source>
</evidence>
<sequence>MGSSRSRGSATAKERLRWTQQLHDGFVEAVNRLGGPDRATPKGILKGMKGMGVSELTIYHVKSHLQKYRISKLIPESPTTNLTLIALNSCEFIIGFLIIYEGGKLEKKSISDILPNFIFESIKILIILLLLIALQLKEVLQIQTEMQNRLSDKTEVQRSLRLKIEAQGKYLDRIEQSNHNKTIIGKACKGFAVRTAALPSLSEESESLETEHRSAKKQRVAEEGEFPTSFEHAPCTPTEFYNQTWNLSWSQLAAACQSPLESCLLRSLL</sequence>
<dbReference type="GO" id="GO:0003677">
    <property type="term" value="F:DNA binding"/>
    <property type="evidence" value="ECO:0007669"/>
    <property type="project" value="InterPro"/>
</dbReference>
<keyword evidence="8" id="KW-0472">Membrane</keyword>
<name>A0A371FNF2_MUCPR</name>
<keyword evidence="5" id="KW-0804">Transcription</keyword>
<comment type="caution">
    <text evidence="10">The sequence shown here is derived from an EMBL/GenBank/DDBJ whole genome shotgun (WGS) entry which is preliminary data.</text>
</comment>
<dbReference type="Pfam" id="PF00249">
    <property type="entry name" value="Myb_DNA-binding"/>
    <property type="match status" value="1"/>
</dbReference>
<keyword evidence="6" id="KW-0539">Nucleus</keyword>
<dbReference type="PANTHER" id="PTHR31499">
    <property type="entry name" value="MYB FAMILY TRANSCRIPTION FACTOR PHL11"/>
    <property type="match status" value="1"/>
</dbReference>
<keyword evidence="8" id="KW-1133">Transmembrane helix</keyword>
<dbReference type="InterPro" id="IPR046955">
    <property type="entry name" value="PHR1-like"/>
</dbReference>
<dbReference type="NCBIfam" id="TIGR01557">
    <property type="entry name" value="myb_SHAQKYF"/>
    <property type="match status" value="1"/>
</dbReference>
<keyword evidence="4" id="KW-0175">Coiled coil</keyword>
<feature type="transmembrane region" description="Helical" evidence="8">
    <location>
        <begin position="82"/>
        <end position="101"/>
    </location>
</feature>
<keyword evidence="11" id="KW-1185">Reference proteome</keyword>
<accession>A0A371FNF2</accession>
<dbReference type="AlphaFoldDB" id="A0A371FNF2"/>
<organism evidence="10 11">
    <name type="scientific">Mucuna pruriens</name>
    <name type="common">Velvet bean</name>
    <name type="synonym">Dolichos pruriens</name>
    <dbReference type="NCBI Taxonomy" id="157652"/>
    <lineage>
        <taxon>Eukaryota</taxon>
        <taxon>Viridiplantae</taxon>
        <taxon>Streptophyta</taxon>
        <taxon>Embryophyta</taxon>
        <taxon>Tracheophyta</taxon>
        <taxon>Spermatophyta</taxon>
        <taxon>Magnoliopsida</taxon>
        <taxon>eudicotyledons</taxon>
        <taxon>Gunneridae</taxon>
        <taxon>Pentapetalae</taxon>
        <taxon>rosids</taxon>
        <taxon>fabids</taxon>
        <taxon>Fabales</taxon>
        <taxon>Fabaceae</taxon>
        <taxon>Papilionoideae</taxon>
        <taxon>50 kb inversion clade</taxon>
        <taxon>NPAAA clade</taxon>
        <taxon>indigoferoid/millettioid clade</taxon>
        <taxon>Phaseoleae</taxon>
        <taxon>Mucuna</taxon>
    </lineage>
</organism>
<feature type="domain" description="HTH myb-type" evidence="9">
    <location>
        <begin position="15"/>
        <end position="73"/>
    </location>
</feature>